<keyword evidence="2" id="KW-1185">Reference proteome</keyword>
<organism evidence="1 2">
    <name type="scientific">Trypanosoma congolense (strain IL3000)</name>
    <dbReference type="NCBI Taxonomy" id="1068625"/>
    <lineage>
        <taxon>Eukaryota</taxon>
        <taxon>Discoba</taxon>
        <taxon>Euglenozoa</taxon>
        <taxon>Kinetoplastea</taxon>
        <taxon>Metakinetoplastina</taxon>
        <taxon>Trypanosomatida</taxon>
        <taxon>Trypanosomatidae</taxon>
        <taxon>Trypanosoma</taxon>
        <taxon>Nannomonas</taxon>
    </lineage>
</organism>
<name>F9W9I8_TRYCI</name>
<accession>F9W9I8</accession>
<gene>
    <name evidence="1" type="ORF">TCIL3000_0_45800</name>
</gene>
<comment type="caution">
    <text evidence="1">The sequence shown here is derived from an EMBL/GenBank/DDBJ whole genome shotgun (WGS) entry which is preliminary data.</text>
</comment>
<protein>
    <submittedName>
        <fullName evidence="1">Uncharacterized protein</fullName>
    </submittedName>
</protein>
<dbReference type="AlphaFoldDB" id="F9W9I8"/>
<proteinExistence type="predicted"/>
<evidence type="ECO:0000313" key="2">
    <source>
        <dbReference type="Proteomes" id="UP000000702"/>
    </source>
</evidence>
<reference evidence="1 2" key="2">
    <citation type="journal article" date="2012" name="Proc. Natl. Acad. Sci. U.S.A.">
        <title>Antigenic diversity is generated by distinct evolutionary mechanisms in African trypanosome species.</title>
        <authorList>
            <person name="Jackson A.P."/>
            <person name="Berry A."/>
            <person name="Aslett M."/>
            <person name="Allison H.C."/>
            <person name="Burton P."/>
            <person name="Vavrova-Anderson J."/>
            <person name="Brown R."/>
            <person name="Browne H."/>
            <person name="Corton N."/>
            <person name="Hauser H."/>
            <person name="Gamble J."/>
            <person name="Gilderthorp R."/>
            <person name="Marcello L."/>
            <person name="McQuillan J."/>
            <person name="Otto T.D."/>
            <person name="Quail M.A."/>
            <person name="Sanders M.J."/>
            <person name="van Tonder A."/>
            <person name="Ginger M.L."/>
            <person name="Field M.C."/>
            <person name="Barry J.D."/>
            <person name="Hertz-Fowler C."/>
            <person name="Berriman M."/>
        </authorList>
    </citation>
    <scope>NUCLEOTIDE SEQUENCE [LARGE SCALE GENOMIC DNA]</scope>
    <source>
        <strain evidence="1 2">IL3000</strain>
    </source>
</reference>
<dbReference type="EMBL" id="CAEQ01001319">
    <property type="protein sequence ID" value="CCD13890.1"/>
    <property type="molecule type" value="Genomic_DNA"/>
</dbReference>
<dbReference type="Proteomes" id="UP000000702">
    <property type="component" value="Unassembled WGS sequence"/>
</dbReference>
<reference evidence="2" key="1">
    <citation type="submission" date="2011-07" db="EMBL/GenBank/DDBJ databases">
        <title>Divergent evolution of antigenic variation in African trypanosomes.</title>
        <authorList>
            <person name="Jackson A.P."/>
            <person name="Berry A."/>
            <person name="Allison H.C."/>
            <person name="Burton P."/>
            <person name="Anderson J."/>
            <person name="Aslett M."/>
            <person name="Brown R."/>
            <person name="Corton N."/>
            <person name="Harris D."/>
            <person name="Hauser H."/>
            <person name="Gamble J."/>
            <person name="Gilderthorp R."/>
            <person name="McQuillan J."/>
            <person name="Quail M.A."/>
            <person name="Sanders M."/>
            <person name="Van Tonder A."/>
            <person name="Ginger M.L."/>
            <person name="Donelson J.E."/>
            <person name="Field M.C."/>
            <person name="Barry J.D."/>
            <person name="Berriman M."/>
            <person name="Hertz-Fowler C."/>
        </authorList>
    </citation>
    <scope>NUCLEOTIDE SEQUENCE [LARGE SCALE GENOMIC DNA]</scope>
    <source>
        <strain evidence="2">IL3000</strain>
    </source>
</reference>
<evidence type="ECO:0000313" key="1">
    <source>
        <dbReference type="EMBL" id="CCD13890.1"/>
    </source>
</evidence>
<sequence length="109" mass="12865">MRTRERRSSCLTRIENAALSLTLIFFPFVRIDNDQGEKMVWYFSDETQPVEGRHLLTRGAWTAGRKSGKRKERQEHAPLKDLISAAWCLRKHLSLEAKRNFTQMRKFRG</sequence>